<dbReference type="NCBIfam" id="TIGR02960">
    <property type="entry name" value="SigX5"/>
    <property type="match status" value="1"/>
</dbReference>
<gene>
    <name evidence="8" type="ORF">HNR25_004825</name>
</gene>
<dbReference type="InterPro" id="IPR014284">
    <property type="entry name" value="RNA_pol_sigma-70_dom"/>
</dbReference>
<dbReference type="RefSeq" id="WP_184639953.1">
    <property type="nucleotide sequence ID" value="NZ_BAABKT010000018.1"/>
</dbReference>
<dbReference type="InterPro" id="IPR013325">
    <property type="entry name" value="RNA_pol_sigma_r2"/>
</dbReference>
<evidence type="ECO:0000256" key="1">
    <source>
        <dbReference type="ARBA" id="ARBA00010641"/>
    </source>
</evidence>
<dbReference type="InterPro" id="IPR036388">
    <property type="entry name" value="WH-like_DNA-bd_sf"/>
</dbReference>
<dbReference type="AlphaFoldDB" id="A0A841EDC5"/>
<dbReference type="InterPro" id="IPR014305">
    <property type="entry name" value="RNA_pol_sigma-G_actinobac"/>
</dbReference>
<dbReference type="InterPro" id="IPR007627">
    <property type="entry name" value="RNA_pol_sigma70_r2"/>
</dbReference>
<accession>A0A841EDC5</accession>
<feature type="domain" description="RNA polymerase sigma factor 70 region 4 type 2" evidence="7">
    <location>
        <begin position="146"/>
        <end position="198"/>
    </location>
</feature>
<evidence type="ECO:0000256" key="2">
    <source>
        <dbReference type="ARBA" id="ARBA00011344"/>
    </source>
</evidence>
<reference evidence="8 9" key="1">
    <citation type="submission" date="2020-08" db="EMBL/GenBank/DDBJ databases">
        <title>Sequencing the genomes of 1000 actinobacteria strains.</title>
        <authorList>
            <person name="Klenk H.-P."/>
        </authorList>
    </citation>
    <scope>NUCLEOTIDE SEQUENCE [LARGE SCALE GENOMIC DNA]</scope>
    <source>
        <strain evidence="8 9">DSM 44593</strain>
    </source>
</reference>
<keyword evidence="3" id="KW-0805">Transcription regulation</keyword>
<dbReference type="PANTHER" id="PTHR43133:SF65">
    <property type="entry name" value="ECF RNA POLYMERASE SIGMA FACTOR SIGG"/>
    <property type="match status" value="1"/>
</dbReference>
<organism evidence="8 9">
    <name type="scientific">Streptomonospora salina</name>
    <dbReference type="NCBI Taxonomy" id="104205"/>
    <lineage>
        <taxon>Bacteria</taxon>
        <taxon>Bacillati</taxon>
        <taxon>Actinomycetota</taxon>
        <taxon>Actinomycetes</taxon>
        <taxon>Streptosporangiales</taxon>
        <taxon>Nocardiopsidaceae</taxon>
        <taxon>Streptomonospora</taxon>
    </lineage>
</organism>
<evidence type="ECO:0000259" key="6">
    <source>
        <dbReference type="Pfam" id="PF04542"/>
    </source>
</evidence>
<name>A0A841EDC5_9ACTN</name>
<keyword evidence="5" id="KW-0804">Transcription</keyword>
<evidence type="ECO:0000256" key="4">
    <source>
        <dbReference type="ARBA" id="ARBA00023082"/>
    </source>
</evidence>
<evidence type="ECO:0000256" key="3">
    <source>
        <dbReference type="ARBA" id="ARBA00023015"/>
    </source>
</evidence>
<dbReference type="NCBIfam" id="TIGR02937">
    <property type="entry name" value="sigma70-ECF"/>
    <property type="match status" value="1"/>
</dbReference>
<dbReference type="EMBL" id="JACHLY010000002">
    <property type="protein sequence ID" value="MBB6000996.1"/>
    <property type="molecule type" value="Genomic_DNA"/>
</dbReference>
<evidence type="ECO:0000313" key="8">
    <source>
        <dbReference type="EMBL" id="MBB6000996.1"/>
    </source>
</evidence>
<dbReference type="Pfam" id="PF08281">
    <property type="entry name" value="Sigma70_r4_2"/>
    <property type="match status" value="1"/>
</dbReference>
<comment type="caution">
    <text evidence="8">The sequence shown here is derived from an EMBL/GenBank/DDBJ whole genome shotgun (WGS) entry which is preliminary data.</text>
</comment>
<dbReference type="Gene3D" id="1.10.1740.10">
    <property type="match status" value="1"/>
</dbReference>
<dbReference type="Gene3D" id="3.10.450.50">
    <property type="match status" value="1"/>
</dbReference>
<dbReference type="InterPro" id="IPR013249">
    <property type="entry name" value="RNA_pol_sigma70_r4_t2"/>
</dbReference>
<dbReference type="InterPro" id="IPR013324">
    <property type="entry name" value="RNA_pol_sigma_r3/r4-like"/>
</dbReference>
<dbReference type="SUPFAM" id="SSF88946">
    <property type="entry name" value="Sigma2 domain of RNA polymerase sigma factors"/>
    <property type="match status" value="1"/>
</dbReference>
<evidence type="ECO:0000256" key="5">
    <source>
        <dbReference type="ARBA" id="ARBA00023163"/>
    </source>
</evidence>
<dbReference type="InterPro" id="IPR032710">
    <property type="entry name" value="NTF2-like_dom_sf"/>
</dbReference>
<dbReference type="Proteomes" id="UP000578077">
    <property type="component" value="Unassembled WGS sequence"/>
</dbReference>
<dbReference type="SUPFAM" id="SSF88659">
    <property type="entry name" value="Sigma3 and sigma4 domains of RNA polymerase sigma factors"/>
    <property type="match status" value="1"/>
</dbReference>
<keyword evidence="4" id="KW-0731">Sigma factor</keyword>
<dbReference type="GO" id="GO:0003677">
    <property type="term" value="F:DNA binding"/>
    <property type="evidence" value="ECO:0007669"/>
    <property type="project" value="InterPro"/>
</dbReference>
<dbReference type="SUPFAM" id="SSF54427">
    <property type="entry name" value="NTF2-like"/>
    <property type="match status" value="1"/>
</dbReference>
<sequence>MSDLAAAPQQPPAAGAAADADTEYRIEAYRTELTGYCYRMLGSAFEADDAVQEAMVRAWRSIDRFEGRSSLRSWLYRIATNTCLDILKGRSRRARPVDMGPSQGTDAVLGPAYADTAWVEPFPDSRALPALEDPAEQAALRDTVRLAFVAALQHLAPRQRAVLILREVLGWHAKEVADLLDTTVASVNSALQRARATMAAVGDTSATDPLLPGDSVQRDLLDRYVAAFESYDMAELASLLREDAAMSMPPYALWLQGTEAIAAWMTGPGHGCRGSLLVPAAACGAAAFGQYRPSGPGGSFEPWALQVVETSGDSIAAITNYLDTARMFPLFGLGDHPGPARAPARG</sequence>
<dbReference type="GO" id="GO:0016987">
    <property type="term" value="F:sigma factor activity"/>
    <property type="evidence" value="ECO:0007669"/>
    <property type="project" value="UniProtKB-KW"/>
</dbReference>
<proteinExistence type="inferred from homology"/>
<comment type="subunit">
    <text evidence="2">Interacts transiently with the RNA polymerase catalytic core formed by RpoA, RpoB, RpoC and RpoZ (2 alpha, 1 beta, 1 beta' and 1 omega subunit) to form the RNA polymerase holoenzyme that can initiate transcription.</text>
</comment>
<keyword evidence="9" id="KW-1185">Reference proteome</keyword>
<dbReference type="GO" id="GO:0006352">
    <property type="term" value="P:DNA-templated transcription initiation"/>
    <property type="evidence" value="ECO:0007669"/>
    <property type="project" value="InterPro"/>
</dbReference>
<evidence type="ECO:0000313" key="9">
    <source>
        <dbReference type="Proteomes" id="UP000578077"/>
    </source>
</evidence>
<dbReference type="Pfam" id="PF04542">
    <property type="entry name" value="Sigma70_r2"/>
    <property type="match status" value="1"/>
</dbReference>
<dbReference type="NCBIfam" id="NF006089">
    <property type="entry name" value="PRK08241.1"/>
    <property type="match status" value="1"/>
</dbReference>
<feature type="domain" description="RNA polymerase sigma-70 region 2" evidence="6">
    <location>
        <begin position="26"/>
        <end position="92"/>
    </location>
</feature>
<dbReference type="PANTHER" id="PTHR43133">
    <property type="entry name" value="RNA POLYMERASE ECF-TYPE SIGMA FACTO"/>
    <property type="match status" value="1"/>
</dbReference>
<evidence type="ECO:0000259" key="7">
    <source>
        <dbReference type="Pfam" id="PF08281"/>
    </source>
</evidence>
<dbReference type="Gene3D" id="1.10.10.10">
    <property type="entry name" value="Winged helix-like DNA-binding domain superfamily/Winged helix DNA-binding domain"/>
    <property type="match status" value="1"/>
</dbReference>
<dbReference type="InterPro" id="IPR039425">
    <property type="entry name" value="RNA_pol_sigma-70-like"/>
</dbReference>
<protein>
    <submittedName>
        <fullName evidence="8">RNA polymerase sigma-70 factor (ECF subfamily)</fullName>
    </submittedName>
</protein>
<dbReference type="CDD" id="cd06171">
    <property type="entry name" value="Sigma70_r4"/>
    <property type="match status" value="1"/>
</dbReference>
<comment type="similarity">
    <text evidence="1">Belongs to the sigma-70 factor family. ECF subfamily.</text>
</comment>